<dbReference type="Pfam" id="PF08874">
    <property type="entry name" value="DUF1835"/>
    <property type="match status" value="1"/>
</dbReference>
<feature type="domain" description="DUF1835" evidence="1">
    <location>
        <begin position="2"/>
        <end position="124"/>
    </location>
</feature>
<comment type="caution">
    <text evidence="3">The sequence shown here is derived from an EMBL/GenBank/DDBJ whole genome shotgun (WGS) entry which is preliminary data.</text>
</comment>
<organism evidence="3 4">
    <name type="scientific">Bacillus zhangzhouensis</name>
    <dbReference type="NCBI Taxonomy" id="1178540"/>
    <lineage>
        <taxon>Bacteria</taxon>
        <taxon>Bacillati</taxon>
        <taxon>Bacillota</taxon>
        <taxon>Bacilli</taxon>
        <taxon>Bacillales</taxon>
        <taxon>Bacillaceae</taxon>
        <taxon>Bacillus</taxon>
    </lineage>
</organism>
<keyword evidence="4" id="KW-1185">Reference proteome</keyword>
<dbReference type="AlphaFoldDB" id="A0A081L8M3"/>
<dbReference type="EMBL" id="JOTP01000019">
    <property type="protein sequence ID" value="KEP25599.1"/>
    <property type="molecule type" value="Genomic_DNA"/>
</dbReference>
<evidence type="ECO:0000313" key="4">
    <source>
        <dbReference type="Proteomes" id="UP000028091"/>
    </source>
</evidence>
<dbReference type="RefSeq" id="WP_034323426.1">
    <property type="nucleotide sequence ID" value="NZ_JOTP01000019.1"/>
</dbReference>
<protein>
    <recommendedName>
        <fullName evidence="5">DUF1835 domain-containing protein</fullName>
    </recommendedName>
</protein>
<feature type="domain" description="DUF3658" evidence="2">
    <location>
        <begin position="164"/>
        <end position="271"/>
    </location>
</feature>
<dbReference type="Pfam" id="PF12395">
    <property type="entry name" value="DUF3658"/>
    <property type="match status" value="1"/>
</dbReference>
<dbReference type="InterPro" id="IPR014973">
    <property type="entry name" value="DUF1835"/>
</dbReference>
<name>A0A081L8M3_9BACI</name>
<evidence type="ECO:0000259" key="2">
    <source>
        <dbReference type="Pfam" id="PF12395"/>
    </source>
</evidence>
<gene>
    <name evidence="3" type="ORF">BA70_06385</name>
</gene>
<evidence type="ECO:0008006" key="5">
    <source>
        <dbReference type="Google" id="ProtNLM"/>
    </source>
</evidence>
<dbReference type="OrthoDB" id="343110at2"/>
<dbReference type="Proteomes" id="UP000028091">
    <property type="component" value="Unassembled WGS sequence"/>
</dbReference>
<dbReference type="InterPro" id="IPR022123">
    <property type="entry name" value="DUF3658"/>
</dbReference>
<accession>A0A081L8M3</accession>
<dbReference type="eggNOG" id="ENOG502ZC22">
    <property type="taxonomic scope" value="Bacteria"/>
</dbReference>
<evidence type="ECO:0000259" key="1">
    <source>
        <dbReference type="Pfam" id="PF08874"/>
    </source>
</evidence>
<proteinExistence type="predicted"/>
<sequence>MIHIVFGAATAGSLKQALREMKQKPVEDIITFDDIYSIGPLTHLHERRGQETRIEWLRHVMSNEFGEFNDMVINQQIMIQQVKDIKDGSHMMIWIGNNAHEQIGLRFAIYLLKGKNVDVSVINTAIAYDHHFNTKTIRMDLRHTGESPSEKFKIIYESKNHFHTISKEERERLQEEWLHIAETDHTLRIWRNEQTINVSEDEFDAYLVKMAKRLHLSEPEEEYIVTPRLIGEVLGHLEQYIGDDFIEYRLKKLIDQGVFAMKGKRTSMRYYSIKLTTFGHEFKKWVCCRDFEHQPYVRIEGTYGGEPFQCGHCQCHLERDDVPISDVLFSKIWNWAIQYGCWFDEETNDLLPEGVEMEKKFNQAGECITEEVKNALSPKYQVEYSPSERQDISFKE</sequence>
<evidence type="ECO:0000313" key="3">
    <source>
        <dbReference type="EMBL" id="KEP25599.1"/>
    </source>
</evidence>
<reference evidence="3 4" key="1">
    <citation type="submission" date="2012-09" db="EMBL/GenBank/DDBJ databases">
        <title>Genome Sequence of Bacillus sp. DW5-4.</title>
        <authorList>
            <person name="Lai Q."/>
            <person name="Liu Y."/>
            <person name="Shao Z."/>
        </authorList>
    </citation>
    <scope>NUCLEOTIDE SEQUENCE [LARGE SCALE GENOMIC DNA]</scope>
    <source>
        <strain evidence="3 4">DW5-4</strain>
    </source>
</reference>